<dbReference type="SMART" id="SM00257">
    <property type="entry name" value="LysM"/>
    <property type="match status" value="1"/>
</dbReference>
<accession>A0A936Z2J0</accession>
<dbReference type="SUPFAM" id="SSF69304">
    <property type="entry name" value="Tricorn protease N-terminal domain"/>
    <property type="match status" value="2"/>
</dbReference>
<evidence type="ECO:0000259" key="2">
    <source>
        <dbReference type="PROSITE" id="PS51782"/>
    </source>
</evidence>
<protein>
    <submittedName>
        <fullName evidence="3">LysM peptidoglycan-binding domain-containing protein</fullName>
    </submittedName>
</protein>
<dbReference type="InterPro" id="IPR050708">
    <property type="entry name" value="T6SS_VgrG/RHS"/>
</dbReference>
<dbReference type="RefSeq" id="WP_201675695.1">
    <property type="nucleotide sequence ID" value="NZ_JAEQNE010000004.1"/>
</dbReference>
<keyword evidence="1" id="KW-0677">Repeat</keyword>
<evidence type="ECO:0000313" key="4">
    <source>
        <dbReference type="Proteomes" id="UP000599109"/>
    </source>
</evidence>
<dbReference type="Proteomes" id="UP000599109">
    <property type="component" value="Unassembled WGS sequence"/>
</dbReference>
<sequence>MNLGSREVLGQAGLVGDPAQGRNGQNVYVNVSTGLLVLQAQDELLVARGPDAAVVRTYDSGGTFNDDNGDNWASGVVSLALAGTLNAAGSTVSRTDADGSTAVYTWNAARGLYLTTEGAGAHDTIAYLAAESQFEWRDGSTDATQRYEGSGARRLLASEDGSGNTLRYAYGANGFLSSVTTAKGEVTFYDYEGDQLAQVRTLFGATPTTVVRYEYDTSGRLDAVTVDLTPSDNSVADGKVYRTTYTYEGTSARLATITQTDGNSLAFTYIDLGGGSYKVASVRDGLGQTTSFTYDLGFATATDAQGLVTRYDFDTAGRLTRITAPAVAAGIPTRTFSYNGAGDVIAIRDGQSRLVSFGYDANGNQVLRRDAAGNTVTRTFDASNQLSTETVYFTPDPDAAGPLLPDAPATTRYVHDAAGRKLLRFTVTPQGRVTEYRYNGFGDRVASITYASGLYPTDGLAATAVPTEAEMAAWAGTQDLTATQRVDFAYDGRGQLQTRTAYARVAATGEGVADGSQSVESFVYSQSGLLLQSVSAAAGITSYTYDGLGRVLTSTNALGQVTVTQYDDAAGKTVVTLTNGLVTTSAYDAAGRLVAVTRSDAAAASLGETRYFYDAGNRLRMTEDATGVRSWAMYDAAGRKVADIDGNGRMTEYAFDRSDLLTHTVTYGTAVNTALLVDATGLPVAAATPGTVRPLANAADVHEWRSYDSAQRLLRTARTFGTAGMAAVTENRYDGASRLVEVVQFANGRAAASLVPGTIAAPVASDADRSIRYFHDSDGLLTGTLDAEGYLTVFHYTEAGLLDETIRYANATDPLLRATGTLAQLTPLGSADDLRSVNLYDGKGQLIAAVDGEGYLTENVFDANGKLTQAVRYANRATGTATVASTVSSLRPLPQAADSATLRVYDKLGRLTRETGPEGVVTQYAYDTAGNLVSTSRAVGTTEVRTLLARYDLQGRLTGELSALGQSLLTVGQTQAQIDAIWAQHGTSHSYDAAGRRISSTDPAGNTTLFFYNPEGALTHTVNALGEVKETRYDVLGRVVQEFAYAGRIDAAGLVGGLATAALASAVAAIATSSDLRATYSYATDGRLRSSFDGQDHTTTRTYNAFGEEIALSEQVASGVVLSTAYTVDRRGLRTKTTVDPANVQGVNTVTSTVYDAFGRATRTVDANGNVRQQTFDRLGRVVTTVDPLNARRSTSYDAFDRVLTQTDALGRVTSYAYDRTTRSMTVTTPEGISTTTVQTRHGQVQSIRDGKGQLTSYTYDRNGKLLATATPLTTTSSIYDALGREIETRDANGFKVATVYDAAGRVLTRRVDPTGLNLTTTYSYDGKGQAVVVTDPNGVATTTQFDNRGQVLRQTVDPTGLNLETVYSYDASGHVLTVTRPSGTVTEYAYDAQGRRVQERVDPAGLALTRSWAYDGNGNVTSSTDARGNVTRYAYDADDRLVYTVDPMGNARLEGYDAAGRVNKTVVYATPISTIALGAAPTVAEVAARVVASPAQDQVQHRVYDRDGRLAATLDGTGGVTKFVYDANGNVVSRTAYAARVAMDGWVAGTVPAPVADATRDETTRTVYDALDRAVFTVNGVGAVVAQSYDGNGNVLKRVAYAAPIATDTAPTSTDIALALEAVGDPARDVVQRNVYDAAGRLIWSANGLGAVTGRVYDRNGNVVREALYAATVAASAAPNTVAAAGVRITSMAYDSANRRVFTVDALRAVTEQVYDADGNVVQRVQYAKAIASVPPLGAGGTVDAIRSRILADPAADRVSRFGHDAAGRQVLEIDALGAVTETRYDAAGNTAAVTEYADPVDTSALADAPTLPALRALIVPDGTADRRTRKVYDEAGRLVYTLRDLGPSGTMVAASSVEYNQYNGAGMLTRTTRHAGLIDSRTAATLPGVAAAVALVANAALDQSDAYTYNAAGQRLTWTDALGGRETSAYDALGRRLKWTNPRNFTWTYTYDAAGHLLTETTPPVVGPPIVGVDAAGNRVVADGDEVPIVTTMAYDALGNLVRRTEATGRPEERSTRYEYDAVGRQVRVIHPPVGVYNPAGDAVTTNGAAGMALRVETPAQALETQTFYDAQGNAVASRDVGNAISQKVYDVLGNVVYEVDAMGYVTSYARNAFGEVTTLLRYAQRTTLAEPAVTQASQAVTRAQVSAAVNAAGVDHTKDRRFQTVYDRAGRVIQTLEPSVYVYDPSATELADQAGAEGRTTQNTYDAFGQLVQVQTRHNAKAGTWSTTTHYYDIGGRHTATIDALGYVTERAFDASGNLARQTEYATPLQVAWTPAGHGLPVSSADDRATTYSYDRLNRKTAESRLDVEFSTAANGTSVRGTLTTTYGYDALGNLIRVTSPDESSTYTYFDALGRIEAVAAPSRTSTVGGTTLIPLTTFHRDAHGNVLAKVEHANGAAVGITPTSYDVAIGNASNDRITTSVHDSFGRSIQLTDANGDSSFNSYDAYGHVAKRWQSVTGDGATRTYFEVNAYDKLGQLVQTLTPASTSVYTPLGGIGTVTQAQAGVVSDTLEYNAFGEVVRKGSQGEGQEYSDYDNAGRLWRTNSGDGVDRVYLYDAEGHRTAEIQSAGAGGSNLDARSNVDIGSFASAQAAAANPLTRRTDFRYDALGRLVAKVEPGRAEVQGGVSVWHQFVEANVVQSATPDENSMPTGPNTVSLSWNSLAGLGSGDVKVRLQYRSSWGTLRTYDSGVLIGGAPATLATLEWTDGVGPDLGVISVERISVYKKDVNGSWRLVIDQPPGEGVNEIRVAAPPDPSTSLTLQLRRVGETLWSTGALADFGSGFRFDASGLAPGSYEYQVTAKPLNEAARVVGAGTIAVTQPSLSSIRTPITYGPAGPGVLAWAPPGPSYNQVLRYRPSGSTGPWSELPVISRETGHDGVDTNGLAAGQYQFELLWNAETQDVPSAHATGTFTVVAAKPAVWLPETNLPNIPGVVVVPGALVGTVIGQEENGLPMYATATIPATLQWMAIDATVARYRQPGGAWALFPIDNSSMTREEWGTPAGVQRVSLGPLGPNIYEVEIFVGSPPTAQATASVTVRSVTSATVTVTTPPYTPAHWIPAQAARYSVSVTTVAGSRALSTTQGSVISQAAGRVNGDVRVLRPIVLQEVDRWGNVVGITDPRSASWKTTYRYNASNQLVEQIAPDVTGKRSASSPVTSLYYDTQGRQVAVKDANGWVNGQVYDAGGNLVRETHADGGVVTHAYDAFGEKVRTVDAMKNIMDFSYDRMGRLVRLTKEKVPVYTVTAGNTLSSLAVTRNVEETWTYDQLGRKLTQANGNGEVISYAYDLRGNIVATRQSLGETVGSAFDAQGRKIAEVDATGEAVVTWTYDYFGQLQSGHKDLGGAIYSYAYDNARQLVAQTNTRGQSLTYGYDAAGQLTRIVDSATNTTTTYAYDLGGRRIREQVVQGGTTYQDNHLAYDAQGKLRDIADSRAHVTIDYDNAGNRTHITTHVGYQGLTGEVSTPVTHRYFQYDEMNRQRVVDAVDALGNLGRQGHRLAYDANGNRTSDTYWGRKVVTSAGESVFEGFDENGVAIYSGPALSFTSSEGETTEQYYYDKLNRLTAVVKDGRQIDLRRYDAADRVLQSGSPGNLETKYAELLNQGLAPGEMNGKEMRINRYDGNGRLAHQRVYRSDWRTQGSGLKSETSWDGTESIADGATAMSSNGYDAAGNARSYVVKSYEGGGVSEYVNTFVKFEGYQSSAIQGTSSRQLPAATTQQFDANGFLIGISDSGQAANNRTFVNDSEGRALAVNQGGRLQRQLIVNGEVLGIYGVGEDEANTGTTPVFENVADFNFGYAKVTSSYPLPSPGAYTVRTGDTLQTIAQGAYGDSSLWYRIAEANGLASNSDLRVGQTLNVPNRVSAISNNANTFKPYDPSRIEGDKTPTLVTPQKHGGCGGVGKLLMLVVAVVVTIYTVGAATSGTLAFGDAMAAGMEATASVATGGATLGEAGIMAAGAAAGSAASQLVGLATGTIDKFDWKGVALSAIGGGISAGLPKIPLGLGEFGNVIVRAAVTNAVSQGVGVITGLQKRFDWKGVAASAVGAGIGKLVGGELERAWGRSPMTQFAARGVAGLVSGVAAAAMRGGRIVAQQVAVDAFGNALGQSLAGAASNGGTQPTALATGDWARIDRSSDAVMAASQNTPHQSFRLDEIAQQNECGRADAMYGWNTGNDGLGFRPVAGLGAAGMRYEGVRSAMFDDMRVFSDSEDPNALVNVGQGGSPTAQVPPLFNPTAAGGAGVVGGGYQVVRPRGAGGSPGFDIVRELPAGAPGYGQASPSLGLGAPPKLVDGPSWLDFTTPGLPLPVRALGGLLDNLIFKSPSQKLGEALEASGYRRPSDSAAHHIVPEGDARAADIRQRLKDWDIEINSADNGVFLPQKAGSEAAGAYHPKLNNDDYYRQLERDFSGVNTRQRALDTLNDIRGQLLNGTYPGSRPVPPKQ</sequence>
<dbReference type="Pfam" id="PF14412">
    <property type="entry name" value="AHH"/>
    <property type="match status" value="1"/>
</dbReference>
<organism evidence="3 4">
    <name type="scientific">Ramlibacter monticola</name>
    <dbReference type="NCBI Taxonomy" id="1926872"/>
    <lineage>
        <taxon>Bacteria</taxon>
        <taxon>Pseudomonadati</taxon>
        <taxon>Pseudomonadota</taxon>
        <taxon>Betaproteobacteria</taxon>
        <taxon>Burkholderiales</taxon>
        <taxon>Comamonadaceae</taxon>
        <taxon>Ramlibacter</taxon>
    </lineage>
</organism>
<dbReference type="Pfam" id="PF01476">
    <property type="entry name" value="LysM"/>
    <property type="match status" value="1"/>
</dbReference>
<dbReference type="InterPro" id="IPR056823">
    <property type="entry name" value="TEN-like_YD-shell"/>
</dbReference>
<dbReference type="InterPro" id="IPR018392">
    <property type="entry name" value="LysM"/>
</dbReference>
<dbReference type="InterPro" id="IPR036779">
    <property type="entry name" value="LysM_dom_sf"/>
</dbReference>
<dbReference type="PROSITE" id="PS51782">
    <property type="entry name" value="LYSM"/>
    <property type="match status" value="1"/>
</dbReference>
<proteinExistence type="predicted"/>
<dbReference type="SUPFAM" id="SSF63829">
    <property type="entry name" value="Calcium-dependent phosphotriesterase"/>
    <property type="match status" value="1"/>
</dbReference>
<dbReference type="Pfam" id="PF05593">
    <property type="entry name" value="RHS_repeat"/>
    <property type="match status" value="12"/>
</dbReference>
<dbReference type="PANTHER" id="PTHR32305">
    <property type="match status" value="1"/>
</dbReference>
<feature type="domain" description="LysM" evidence="2">
    <location>
        <begin position="3808"/>
        <end position="3855"/>
    </location>
</feature>
<keyword evidence="4" id="KW-1185">Reference proteome</keyword>
<dbReference type="InterPro" id="IPR032871">
    <property type="entry name" value="AHH_dom_containing"/>
</dbReference>
<dbReference type="InterPro" id="IPR031325">
    <property type="entry name" value="RHS_repeat"/>
</dbReference>
<dbReference type="CDD" id="cd00118">
    <property type="entry name" value="LysM"/>
    <property type="match status" value="1"/>
</dbReference>
<evidence type="ECO:0000313" key="3">
    <source>
        <dbReference type="EMBL" id="MBL0393036.1"/>
    </source>
</evidence>
<dbReference type="NCBIfam" id="TIGR01643">
    <property type="entry name" value="YD_repeat_2x"/>
    <property type="match status" value="14"/>
</dbReference>
<gene>
    <name evidence="3" type="ORF">JJ685_17995</name>
</gene>
<dbReference type="Gene3D" id="3.10.350.10">
    <property type="entry name" value="LysM domain"/>
    <property type="match status" value="1"/>
</dbReference>
<dbReference type="PANTHER" id="PTHR32305:SF15">
    <property type="entry name" value="PROTEIN RHSA-RELATED"/>
    <property type="match status" value="1"/>
</dbReference>
<name>A0A936Z2J0_9BURK</name>
<evidence type="ECO:0000256" key="1">
    <source>
        <dbReference type="ARBA" id="ARBA00022737"/>
    </source>
</evidence>
<dbReference type="EMBL" id="JAEQNE010000004">
    <property type="protein sequence ID" value="MBL0393036.1"/>
    <property type="molecule type" value="Genomic_DNA"/>
</dbReference>
<dbReference type="Gene3D" id="2.180.10.10">
    <property type="entry name" value="RHS repeat-associated core"/>
    <property type="match status" value="9"/>
</dbReference>
<dbReference type="InterPro" id="IPR006530">
    <property type="entry name" value="YD"/>
</dbReference>
<dbReference type="Pfam" id="PF25023">
    <property type="entry name" value="TEN_YD-shell"/>
    <property type="match status" value="1"/>
</dbReference>
<reference evidence="3 4" key="1">
    <citation type="journal article" date="2017" name="Int. J. Syst. Evol. Microbiol.">
        <title>Ramlibacter monticola sp. nov., isolated from forest soil.</title>
        <authorList>
            <person name="Chaudhary D.K."/>
            <person name="Kim J."/>
        </authorList>
    </citation>
    <scope>NUCLEOTIDE SEQUENCE [LARGE SCALE GENOMIC DNA]</scope>
    <source>
        <strain evidence="3 4">KACC 19175</strain>
    </source>
</reference>
<comment type="caution">
    <text evidence="3">The sequence shown here is derived from an EMBL/GenBank/DDBJ whole genome shotgun (WGS) entry which is preliminary data.</text>
</comment>